<dbReference type="EnsemblBacteria" id="AAM02287">
    <property type="protein sequence ID" value="AAM02287"/>
    <property type="gene ID" value="MK1074"/>
</dbReference>
<dbReference type="SFLD" id="SFLDF00385">
    <property type="entry name" value="7_8-dihydro-6-hydroxymethylpte"/>
    <property type="match status" value="1"/>
</dbReference>
<dbReference type="SMART" id="SM00729">
    <property type="entry name" value="Elp3"/>
    <property type="match status" value="1"/>
</dbReference>
<dbReference type="KEGG" id="mka:MK1074"/>
<dbReference type="InterPro" id="IPR007197">
    <property type="entry name" value="rSAM"/>
</dbReference>
<keyword evidence="4" id="KW-0411">Iron-sulfur</keyword>
<dbReference type="GO" id="GO:0008168">
    <property type="term" value="F:methyltransferase activity"/>
    <property type="evidence" value="ECO:0007669"/>
    <property type="project" value="InterPro"/>
</dbReference>
<evidence type="ECO:0000313" key="7">
    <source>
        <dbReference type="Proteomes" id="UP000001826"/>
    </source>
</evidence>
<dbReference type="Gene3D" id="3.20.20.70">
    <property type="entry name" value="Aldolase class I"/>
    <property type="match status" value="1"/>
</dbReference>
<dbReference type="PaxDb" id="190192-MK1074"/>
<keyword evidence="7" id="KW-1185">Reference proteome</keyword>
<protein>
    <submittedName>
        <fullName evidence="6">Predicted Fe-S oxidoreductase</fullName>
    </submittedName>
</protein>
<dbReference type="SFLD" id="SFLDG01100">
    <property type="entry name" value="methyltransferase_(Class_D)"/>
    <property type="match status" value="1"/>
</dbReference>
<dbReference type="InParanoid" id="Q8TWG1"/>
<dbReference type="GO" id="GO:0046872">
    <property type="term" value="F:metal ion binding"/>
    <property type="evidence" value="ECO:0007669"/>
    <property type="project" value="UniProtKB-KW"/>
</dbReference>
<gene>
    <name evidence="6" type="ordered locus">MK1074</name>
</gene>
<dbReference type="InterPro" id="IPR058240">
    <property type="entry name" value="rSAM_sf"/>
</dbReference>
<evidence type="ECO:0000256" key="2">
    <source>
        <dbReference type="ARBA" id="ARBA00022723"/>
    </source>
</evidence>
<dbReference type="PANTHER" id="PTHR43306:SF1">
    <property type="entry name" value="7,8-DIHYDRO-6-HYDROXYMETHYLPTERIN DIMETHYLTRANSFERASE"/>
    <property type="match status" value="1"/>
</dbReference>
<evidence type="ECO:0000313" key="6">
    <source>
        <dbReference type="EMBL" id="AAM02287.1"/>
    </source>
</evidence>
<dbReference type="GeneID" id="1477175"/>
<dbReference type="PANTHER" id="PTHR43306">
    <property type="entry name" value="7,8-DIHYDRO-6-HYDROXYMETHYLPTERIN DIMETHYLTRANSFERASE"/>
    <property type="match status" value="1"/>
</dbReference>
<dbReference type="SUPFAM" id="SSF102114">
    <property type="entry name" value="Radical SAM enzymes"/>
    <property type="match status" value="1"/>
</dbReference>
<dbReference type="Pfam" id="PF04055">
    <property type="entry name" value="Radical_SAM"/>
    <property type="match status" value="1"/>
</dbReference>
<reference evidence="6 7" key="1">
    <citation type="journal article" date="2002" name="Proc. Natl. Acad. Sci. U.S.A.">
        <title>The complete genome of hyperthermophile Methanopyrus kandleri AV19 and monophyly of archaeal methanogens.</title>
        <authorList>
            <person name="Slesarev A.I."/>
            <person name="Mezhevaya K.V."/>
            <person name="Makarova K.S."/>
            <person name="Polushin N.N."/>
            <person name="Shcherbinina O.V."/>
            <person name="Shakhova V.V."/>
            <person name="Belova G.I."/>
            <person name="Aravind L."/>
            <person name="Natale D.A."/>
            <person name="Rogozin I.B."/>
            <person name="Tatusov R.L."/>
            <person name="Wolf Y.I."/>
            <person name="Stetter K.O."/>
            <person name="Malykh A.G."/>
            <person name="Koonin E.V."/>
            <person name="Kozyavkin S.A."/>
        </authorList>
    </citation>
    <scope>NUCLEOTIDE SEQUENCE [LARGE SCALE GENOMIC DNA]</scope>
    <source>
        <strain evidence="7">AV19 / DSM 6324 / JCM 9639 / NBRC 100938</strain>
    </source>
</reference>
<dbReference type="RefSeq" id="WP_011019442.1">
    <property type="nucleotide sequence ID" value="NC_003551.1"/>
</dbReference>
<dbReference type="InterPro" id="IPR006638">
    <property type="entry name" value="Elp3/MiaA/NifB-like_rSAM"/>
</dbReference>
<dbReference type="CDD" id="cd01335">
    <property type="entry name" value="Radical_SAM"/>
    <property type="match status" value="1"/>
</dbReference>
<name>Q8TWG1_METKA</name>
<accession>Q8TWG1</accession>
<dbReference type="InterPro" id="IPR034474">
    <property type="entry name" value="Methyltransferase_Class_D"/>
</dbReference>
<organism evidence="6 7">
    <name type="scientific">Methanopyrus kandleri (strain AV19 / DSM 6324 / JCM 9639 / NBRC 100938)</name>
    <dbReference type="NCBI Taxonomy" id="190192"/>
    <lineage>
        <taxon>Archaea</taxon>
        <taxon>Methanobacteriati</taxon>
        <taxon>Methanobacteriota</taxon>
        <taxon>Methanomada group</taxon>
        <taxon>Methanopyri</taxon>
        <taxon>Methanopyrales</taxon>
        <taxon>Methanopyraceae</taxon>
        <taxon>Methanopyrus</taxon>
    </lineage>
</organism>
<dbReference type="SFLD" id="SFLDS00029">
    <property type="entry name" value="Radical_SAM"/>
    <property type="match status" value="1"/>
</dbReference>
<dbReference type="Proteomes" id="UP000001826">
    <property type="component" value="Chromosome"/>
</dbReference>
<evidence type="ECO:0000259" key="5">
    <source>
        <dbReference type="PROSITE" id="PS51918"/>
    </source>
</evidence>
<evidence type="ECO:0000256" key="3">
    <source>
        <dbReference type="ARBA" id="ARBA00023004"/>
    </source>
</evidence>
<evidence type="ECO:0000256" key="1">
    <source>
        <dbReference type="ARBA" id="ARBA00022691"/>
    </source>
</evidence>
<dbReference type="Pfam" id="PF23545">
    <property type="entry name" value="Zn_ribbon_HMPTM"/>
    <property type="match status" value="1"/>
</dbReference>
<proteinExistence type="predicted"/>
<keyword evidence="2" id="KW-0479">Metal-binding</keyword>
<dbReference type="SFLD" id="SFLDG01067">
    <property type="entry name" value="SPASM/twitch_domain_containing"/>
    <property type="match status" value="1"/>
</dbReference>
<dbReference type="AlphaFoldDB" id="Q8TWG1"/>
<dbReference type="PATRIC" id="fig|190192.8.peg.1128"/>
<dbReference type="InterPro" id="IPR034471">
    <property type="entry name" value="GDGT/MA_synthase"/>
</dbReference>
<evidence type="ECO:0000256" key="4">
    <source>
        <dbReference type="ARBA" id="ARBA00023014"/>
    </source>
</evidence>
<keyword evidence="3" id="KW-0408">Iron</keyword>
<dbReference type="PROSITE" id="PS51918">
    <property type="entry name" value="RADICAL_SAM"/>
    <property type="match status" value="1"/>
</dbReference>
<dbReference type="EMBL" id="AE009439">
    <property type="protein sequence ID" value="AAM02287.1"/>
    <property type="molecule type" value="Genomic_DNA"/>
</dbReference>
<dbReference type="HOGENOM" id="CLU_023791_0_0_2"/>
<dbReference type="GO" id="GO:0051539">
    <property type="term" value="F:4 iron, 4 sulfur cluster binding"/>
    <property type="evidence" value="ECO:0007669"/>
    <property type="project" value="InterPro"/>
</dbReference>
<dbReference type="NCBIfam" id="NF045702">
    <property type="entry name" value="rSAM_GDGT_ether"/>
    <property type="match status" value="1"/>
</dbReference>
<dbReference type="InterPro" id="IPR056488">
    <property type="entry name" value="Zn_ribbon_HMPTM"/>
</dbReference>
<dbReference type="STRING" id="190192.MK1074"/>
<dbReference type="InterPro" id="IPR013785">
    <property type="entry name" value="Aldolase_TIM"/>
</dbReference>
<keyword evidence="1" id="KW-0949">S-adenosyl-L-methionine</keyword>
<sequence length="499" mass="56619">MSDTLYETESLCPECLRVVPARLVRTAEGSVEIVKKCPEHGEFREVVWSDVEFFERAFEYEFKGPGVENPQTDSENGCPLDCGLCPCHESTTALGIIDVTNRCNMNCPVCFANAEAKGYVYEPSLEQIEEMLDLLRSERPVPAPAVQFAGGEPLVREDIVEIVAAADERGFHVQIATNGVEFARNPELAEDLHAAGLNVVYLQFDGLNPEIYEEIRGSRKVLELKKEAIKVLEREGISTVLVPTLARGVNDDQIRPMLDFAREFEVIRGINVQPISFTGRTPREERERMRITIPDFVKLVEEQTDGRIPAESFYPVPIAAKIARLIGQLHGKRKPEFSAHPICGVATYLLDEGDWYRPITDYVDPDAFIDALEEVAEKAGSLDRKRDRAKAAWIVTKYLRRVFKGLTGKRKLARLVLDVVTKGTYDALADFHWNALLLGCMHFMDPYNFQTDRVRRCVIHYATPDGRIVPFCPYNSIHREEIERKFGVPLEEWKERRNG</sequence>
<feature type="domain" description="Radical SAM core" evidence="5">
    <location>
        <begin position="87"/>
        <end position="309"/>
    </location>
</feature>